<sequence length="189" mass="19005">MSSSRQRPHGAHPATAPAAAAASAAAEEEARRFRFSGGGSDAAFEALDWGSACPGGGGGWGSGDGVGPGGAGAQPHPALRDSYAGSGIAGAGAGAGPGSYCPPAGAWSVHASPAQQQHQQQHQQQQQQQHQQQQQQQGPLVPWMGEADAGPVRGVWAPVDALAGCDGRLPRAAGGSGNAEDWLSWFQNN</sequence>
<feature type="compositionally biased region" description="Basic residues" evidence="1">
    <location>
        <begin position="1"/>
        <end position="10"/>
    </location>
</feature>
<dbReference type="AlphaFoldDB" id="A0A2K3DDK0"/>
<gene>
    <name evidence="2" type="ORF">CHLRE_09g390152v5</name>
</gene>
<keyword evidence="3" id="KW-1185">Reference proteome</keyword>
<dbReference type="KEGG" id="cre:CHLRE_09g390152v5"/>
<dbReference type="RefSeq" id="XP_042921012.1">
    <property type="nucleotide sequence ID" value="XM_043065534.1"/>
</dbReference>
<dbReference type="GeneID" id="66054602"/>
<evidence type="ECO:0000313" key="2">
    <source>
        <dbReference type="EMBL" id="PNW78608.1"/>
    </source>
</evidence>
<dbReference type="Gramene" id="PNW78608">
    <property type="protein sequence ID" value="PNW78608"/>
    <property type="gene ID" value="CHLRE_09g390152v5"/>
</dbReference>
<evidence type="ECO:0000313" key="3">
    <source>
        <dbReference type="Proteomes" id="UP000006906"/>
    </source>
</evidence>
<feature type="compositionally biased region" description="Gly residues" evidence="1">
    <location>
        <begin position="58"/>
        <end position="72"/>
    </location>
</feature>
<protein>
    <submittedName>
        <fullName evidence="2">Uncharacterized protein</fullName>
    </submittedName>
</protein>
<feature type="region of interest" description="Disordered" evidence="1">
    <location>
        <begin position="58"/>
        <end position="79"/>
    </location>
</feature>
<feature type="region of interest" description="Disordered" evidence="1">
    <location>
        <begin position="104"/>
        <end position="151"/>
    </location>
</feature>
<reference evidence="2 3" key="1">
    <citation type="journal article" date="2007" name="Science">
        <title>The Chlamydomonas genome reveals the evolution of key animal and plant functions.</title>
        <authorList>
            <person name="Merchant S.S."/>
            <person name="Prochnik S.E."/>
            <person name="Vallon O."/>
            <person name="Harris E.H."/>
            <person name="Karpowicz S.J."/>
            <person name="Witman G.B."/>
            <person name="Terry A."/>
            <person name="Salamov A."/>
            <person name="Fritz-Laylin L.K."/>
            <person name="Marechal-Drouard L."/>
            <person name="Marshall W.F."/>
            <person name="Qu L.H."/>
            <person name="Nelson D.R."/>
            <person name="Sanderfoot A.A."/>
            <person name="Spalding M.H."/>
            <person name="Kapitonov V.V."/>
            <person name="Ren Q."/>
            <person name="Ferris P."/>
            <person name="Lindquist E."/>
            <person name="Shapiro H."/>
            <person name="Lucas S.M."/>
            <person name="Grimwood J."/>
            <person name="Schmutz J."/>
            <person name="Cardol P."/>
            <person name="Cerutti H."/>
            <person name="Chanfreau G."/>
            <person name="Chen C.L."/>
            <person name="Cognat V."/>
            <person name="Croft M.T."/>
            <person name="Dent R."/>
            <person name="Dutcher S."/>
            <person name="Fernandez E."/>
            <person name="Fukuzawa H."/>
            <person name="Gonzalez-Ballester D."/>
            <person name="Gonzalez-Halphen D."/>
            <person name="Hallmann A."/>
            <person name="Hanikenne M."/>
            <person name="Hippler M."/>
            <person name="Inwood W."/>
            <person name="Jabbari K."/>
            <person name="Kalanon M."/>
            <person name="Kuras R."/>
            <person name="Lefebvre P.A."/>
            <person name="Lemaire S.D."/>
            <person name="Lobanov A.V."/>
            <person name="Lohr M."/>
            <person name="Manuell A."/>
            <person name="Meier I."/>
            <person name="Mets L."/>
            <person name="Mittag M."/>
            <person name="Mittelmeier T."/>
            <person name="Moroney J.V."/>
            <person name="Moseley J."/>
            <person name="Napoli C."/>
            <person name="Nedelcu A.M."/>
            <person name="Niyogi K."/>
            <person name="Novoselov S.V."/>
            <person name="Paulsen I.T."/>
            <person name="Pazour G."/>
            <person name="Purton S."/>
            <person name="Ral J.P."/>
            <person name="Riano-Pachon D.M."/>
            <person name="Riekhof W."/>
            <person name="Rymarquis L."/>
            <person name="Schroda M."/>
            <person name="Stern D."/>
            <person name="Umen J."/>
            <person name="Willows R."/>
            <person name="Wilson N."/>
            <person name="Zimmer S.L."/>
            <person name="Allmer J."/>
            <person name="Balk J."/>
            <person name="Bisova K."/>
            <person name="Chen C.J."/>
            <person name="Elias M."/>
            <person name="Gendler K."/>
            <person name="Hauser C."/>
            <person name="Lamb M.R."/>
            <person name="Ledford H."/>
            <person name="Long J.C."/>
            <person name="Minagawa J."/>
            <person name="Page M.D."/>
            <person name="Pan J."/>
            <person name="Pootakham W."/>
            <person name="Roje S."/>
            <person name="Rose A."/>
            <person name="Stahlberg E."/>
            <person name="Terauchi A.M."/>
            <person name="Yang P."/>
            <person name="Ball S."/>
            <person name="Bowler C."/>
            <person name="Dieckmann C.L."/>
            <person name="Gladyshev V.N."/>
            <person name="Green P."/>
            <person name="Jorgensen R."/>
            <person name="Mayfield S."/>
            <person name="Mueller-Roeber B."/>
            <person name="Rajamani S."/>
            <person name="Sayre R.T."/>
            <person name="Brokstein P."/>
            <person name="Dubchak I."/>
            <person name="Goodstein D."/>
            <person name="Hornick L."/>
            <person name="Huang Y.W."/>
            <person name="Jhaveri J."/>
            <person name="Luo Y."/>
            <person name="Martinez D."/>
            <person name="Ngau W.C."/>
            <person name="Otillar B."/>
            <person name="Poliakov A."/>
            <person name="Porter A."/>
            <person name="Szajkowski L."/>
            <person name="Werner G."/>
            <person name="Zhou K."/>
            <person name="Grigoriev I.V."/>
            <person name="Rokhsar D.S."/>
            <person name="Grossman A.R."/>
        </authorList>
    </citation>
    <scope>NUCLEOTIDE SEQUENCE [LARGE SCALE GENOMIC DNA]</scope>
    <source>
        <strain evidence="3">CC-503</strain>
    </source>
</reference>
<name>A0A2K3DDK0_CHLRE</name>
<dbReference type="InParanoid" id="A0A2K3DDK0"/>
<feature type="region of interest" description="Disordered" evidence="1">
    <location>
        <begin position="1"/>
        <end position="32"/>
    </location>
</feature>
<organism evidence="2 3">
    <name type="scientific">Chlamydomonas reinhardtii</name>
    <name type="common">Chlamydomonas smithii</name>
    <dbReference type="NCBI Taxonomy" id="3055"/>
    <lineage>
        <taxon>Eukaryota</taxon>
        <taxon>Viridiplantae</taxon>
        <taxon>Chlorophyta</taxon>
        <taxon>core chlorophytes</taxon>
        <taxon>Chlorophyceae</taxon>
        <taxon>CS clade</taxon>
        <taxon>Chlamydomonadales</taxon>
        <taxon>Chlamydomonadaceae</taxon>
        <taxon>Chlamydomonas</taxon>
    </lineage>
</organism>
<evidence type="ECO:0000256" key="1">
    <source>
        <dbReference type="SAM" id="MobiDB-lite"/>
    </source>
</evidence>
<dbReference type="EMBL" id="CM008970">
    <property type="protein sequence ID" value="PNW78608.1"/>
    <property type="molecule type" value="Genomic_DNA"/>
</dbReference>
<accession>A0A2K3DDK0</accession>
<feature type="compositionally biased region" description="Low complexity" evidence="1">
    <location>
        <begin position="11"/>
        <end position="25"/>
    </location>
</feature>
<proteinExistence type="predicted"/>
<feature type="compositionally biased region" description="Low complexity" evidence="1">
    <location>
        <begin position="115"/>
        <end position="137"/>
    </location>
</feature>
<dbReference type="Proteomes" id="UP000006906">
    <property type="component" value="Chromosome 9"/>
</dbReference>